<dbReference type="AlphaFoldDB" id="A0A1G6IM25"/>
<feature type="transmembrane region" description="Helical" evidence="1">
    <location>
        <begin position="38"/>
        <end position="60"/>
    </location>
</feature>
<dbReference type="EMBL" id="FMYP01000016">
    <property type="protein sequence ID" value="SDC07558.1"/>
    <property type="molecule type" value="Genomic_DNA"/>
</dbReference>
<feature type="chain" id="PRO_5011568522" description="Lipoprotein" evidence="2">
    <location>
        <begin position="24"/>
        <end position="89"/>
    </location>
</feature>
<sequence length="89" mass="9647">MKTQKLLIALLFVIMLTSLSSCAPSGYESHESGFFSGLWHGFIIVFSLIGKLFGSDIGIYAEHNTGFMYWLGFIIGIGGFGGGGYSARR</sequence>
<keyword evidence="2" id="KW-0732">Signal</keyword>
<keyword evidence="1" id="KW-1133">Transmembrane helix</keyword>
<reference evidence="3 4" key="1">
    <citation type="submission" date="2016-09" db="EMBL/GenBank/DDBJ databases">
        <authorList>
            <person name="Capua I."/>
            <person name="De Benedictis P."/>
            <person name="Joannis T."/>
            <person name="Lombin L.H."/>
            <person name="Cattoli G."/>
        </authorList>
    </citation>
    <scope>NUCLEOTIDE SEQUENCE [LARGE SCALE GENOMIC DNA]</scope>
    <source>
        <strain evidence="3 4">A7P-90m</strain>
    </source>
</reference>
<feature type="signal peptide" evidence="2">
    <location>
        <begin position="1"/>
        <end position="23"/>
    </location>
</feature>
<organism evidence="3 4">
    <name type="scientific">Williamwhitmania taraxaci</name>
    <dbReference type="NCBI Taxonomy" id="1640674"/>
    <lineage>
        <taxon>Bacteria</taxon>
        <taxon>Pseudomonadati</taxon>
        <taxon>Bacteroidota</taxon>
        <taxon>Bacteroidia</taxon>
        <taxon>Bacteroidales</taxon>
        <taxon>Williamwhitmaniaceae</taxon>
        <taxon>Williamwhitmania</taxon>
    </lineage>
</organism>
<evidence type="ECO:0000313" key="3">
    <source>
        <dbReference type="EMBL" id="SDC07558.1"/>
    </source>
</evidence>
<proteinExistence type="predicted"/>
<evidence type="ECO:0008006" key="5">
    <source>
        <dbReference type="Google" id="ProtNLM"/>
    </source>
</evidence>
<evidence type="ECO:0000256" key="2">
    <source>
        <dbReference type="SAM" id="SignalP"/>
    </source>
</evidence>
<gene>
    <name evidence="3" type="ORF">SAMN05216323_101650</name>
</gene>
<dbReference type="OrthoDB" id="165386at2"/>
<protein>
    <recommendedName>
        <fullName evidence="5">Lipoprotein</fullName>
    </recommendedName>
</protein>
<dbReference type="RefSeq" id="WP_092437006.1">
    <property type="nucleotide sequence ID" value="NZ_FMYP01000016.1"/>
</dbReference>
<name>A0A1G6IM25_9BACT</name>
<dbReference type="Proteomes" id="UP000199452">
    <property type="component" value="Unassembled WGS sequence"/>
</dbReference>
<dbReference type="PROSITE" id="PS51257">
    <property type="entry name" value="PROKAR_LIPOPROTEIN"/>
    <property type="match status" value="1"/>
</dbReference>
<accession>A0A1G6IM25</accession>
<keyword evidence="1" id="KW-0472">Membrane</keyword>
<keyword evidence="1" id="KW-0812">Transmembrane</keyword>
<keyword evidence="4" id="KW-1185">Reference proteome</keyword>
<evidence type="ECO:0000313" key="4">
    <source>
        <dbReference type="Proteomes" id="UP000199452"/>
    </source>
</evidence>
<evidence type="ECO:0000256" key="1">
    <source>
        <dbReference type="SAM" id="Phobius"/>
    </source>
</evidence>
<dbReference type="STRING" id="1640674.SAMN05216323_101650"/>
<feature type="transmembrane region" description="Helical" evidence="1">
    <location>
        <begin position="67"/>
        <end position="87"/>
    </location>
</feature>